<feature type="transmembrane region" description="Helical" evidence="9">
    <location>
        <begin position="233"/>
        <end position="255"/>
    </location>
</feature>
<dbReference type="InterPro" id="IPR025966">
    <property type="entry name" value="OppC_N"/>
</dbReference>
<gene>
    <name evidence="11" type="ORF">SAMN05216236_11213</name>
</gene>
<feature type="transmembrane region" description="Helical" evidence="9">
    <location>
        <begin position="189"/>
        <end position="213"/>
    </location>
</feature>
<evidence type="ECO:0000313" key="12">
    <source>
        <dbReference type="Proteomes" id="UP000182466"/>
    </source>
</evidence>
<evidence type="ECO:0000256" key="2">
    <source>
        <dbReference type="ARBA" id="ARBA00022448"/>
    </source>
</evidence>
<keyword evidence="4 9" id="KW-0812">Transmembrane</keyword>
<dbReference type="EMBL" id="FPAW01000012">
    <property type="protein sequence ID" value="SFT90480.1"/>
    <property type="molecule type" value="Genomic_DNA"/>
</dbReference>
<dbReference type="eggNOG" id="COG1173">
    <property type="taxonomic scope" value="Bacteria"/>
</dbReference>
<keyword evidence="8 9" id="KW-0472">Membrane</keyword>
<evidence type="ECO:0000256" key="4">
    <source>
        <dbReference type="ARBA" id="ARBA00022692"/>
    </source>
</evidence>
<keyword evidence="2 9" id="KW-0813">Transport</keyword>
<dbReference type="Pfam" id="PF12911">
    <property type="entry name" value="OppC_N"/>
    <property type="match status" value="1"/>
</dbReference>
<keyword evidence="12" id="KW-1185">Reference proteome</keyword>
<dbReference type="GO" id="GO:0015031">
    <property type="term" value="P:protein transport"/>
    <property type="evidence" value="ECO:0007669"/>
    <property type="project" value="UniProtKB-KW"/>
</dbReference>
<feature type="transmembrane region" description="Helical" evidence="9">
    <location>
        <begin position="102"/>
        <end position="126"/>
    </location>
</feature>
<feature type="domain" description="ABC transmembrane type-1" evidence="10">
    <location>
        <begin position="67"/>
        <end position="256"/>
    </location>
</feature>
<dbReference type="Proteomes" id="UP000182466">
    <property type="component" value="Unassembled WGS sequence"/>
</dbReference>
<feature type="transmembrane region" description="Helical" evidence="9">
    <location>
        <begin position="161"/>
        <end position="177"/>
    </location>
</feature>
<name>A0A1I7BTF1_9RHOB</name>
<sequence length="267" mass="28682">MKLSPMFVTGVALVVLWCVIALVAPKLATHDPYAIDFAAILQPPGAEHWFGTDNVGRDTYSRVIFGARLALYIGLLGVIAPMLIGMTVGLVAGYFGGWIDVVAMRLVDITVPFPFFVLVLSIVAVLGPGIENYFIALALVGWVGYARLARAEALVLRRAEFVLAARTMGFSSGYILLRHVLPNSLSSIVVYLMTDVTLVILFGAALGFLGMGVSPPAAEWGVMIAEGQTYISSAWWISFFPGLAMVLIGVGFALIGDGLARMLRIER</sequence>
<evidence type="ECO:0000256" key="9">
    <source>
        <dbReference type="RuleBase" id="RU363032"/>
    </source>
</evidence>
<evidence type="ECO:0000313" key="11">
    <source>
        <dbReference type="EMBL" id="SFT90480.1"/>
    </source>
</evidence>
<keyword evidence="7 9" id="KW-1133">Transmembrane helix</keyword>
<dbReference type="PROSITE" id="PS50928">
    <property type="entry name" value="ABC_TM1"/>
    <property type="match status" value="1"/>
</dbReference>
<dbReference type="Pfam" id="PF00528">
    <property type="entry name" value="BPD_transp_1"/>
    <property type="match status" value="1"/>
</dbReference>
<feature type="transmembrane region" description="Helical" evidence="9">
    <location>
        <begin position="69"/>
        <end position="96"/>
    </location>
</feature>
<dbReference type="SUPFAM" id="SSF161098">
    <property type="entry name" value="MetI-like"/>
    <property type="match status" value="1"/>
</dbReference>
<feature type="transmembrane region" description="Helical" evidence="9">
    <location>
        <begin position="6"/>
        <end position="24"/>
    </location>
</feature>
<keyword evidence="5" id="KW-0571">Peptide transport</keyword>
<proteinExistence type="inferred from homology"/>
<comment type="similarity">
    <text evidence="9">Belongs to the binding-protein-dependent transport system permease family.</text>
</comment>
<evidence type="ECO:0000256" key="7">
    <source>
        <dbReference type="ARBA" id="ARBA00022989"/>
    </source>
</evidence>
<evidence type="ECO:0000256" key="5">
    <source>
        <dbReference type="ARBA" id="ARBA00022856"/>
    </source>
</evidence>
<dbReference type="CDD" id="cd06261">
    <property type="entry name" value="TM_PBP2"/>
    <property type="match status" value="1"/>
</dbReference>
<evidence type="ECO:0000259" key="10">
    <source>
        <dbReference type="PROSITE" id="PS50928"/>
    </source>
</evidence>
<evidence type="ECO:0000256" key="3">
    <source>
        <dbReference type="ARBA" id="ARBA00022475"/>
    </source>
</evidence>
<feature type="transmembrane region" description="Helical" evidence="9">
    <location>
        <begin position="133"/>
        <end position="149"/>
    </location>
</feature>
<organism evidence="11 12">
    <name type="scientific">Sedimentitalea nanhaiensis</name>
    <dbReference type="NCBI Taxonomy" id="999627"/>
    <lineage>
        <taxon>Bacteria</taxon>
        <taxon>Pseudomonadati</taxon>
        <taxon>Pseudomonadota</taxon>
        <taxon>Alphaproteobacteria</taxon>
        <taxon>Rhodobacterales</taxon>
        <taxon>Paracoccaceae</taxon>
        <taxon>Sedimentitalea</taxon>
    </lineage>
</organism>
<evidence type="ECO:0000256" key="1">
    <source>
        <dbReference type="ARBA" id="ARBA00004651"/>
    </source>
</evidence>
<comment type="subcellular location">
    <subcellularLocation>
        <location evidence="1 9">Cell membrane</location>
        <topology evidence="1 9">Multi-pass membrane protein</topology>
    </subcellularLocation>
</comment>
<dbReference type="PANTHER" id="PTHR43386:SF1">
    <property type="entry name" value="D,D-DIPEPTIDE TRANSPORT SYSTEM PERMEASE PROTEIN DDPC-RELATED"/>
    <property type="match status" value="1"/>
</dbReference>
<dbReference type="RefSeq" id="WP_027264087.1">
    <property type="nucleotide sequence ID" value="NZ_FPAW01000012.1"/>
</dbReference>
<dbReference type="AlphaFoldDB" id="A0A1I7BTF1"/>
<evidence type="ECO:0000256" key="6">
    <source>
        <dbReference type="ARBA" id="ARBA00022927"/>
    </source>
</evidence>
<dbReference type="InterPro" id="IPR000515">
    <property type="entry name" value="MetI-like"/>
</dbReference>
<keyword evidence="6" id="KW-0653">Protein transport</keyword>
<dbReference type="Gene3D" id="1.10.3720.10">
    <property type="entry name" value="MetI-like"/>
    <property type="match status" value="1"/>
</dbReference>
<protein>
    <submittedName>
        <fullName evidence="11">Peptide/nickel transport system permease protein</fullName>
    </submittedName>
</protein>
<dbReference type="PANTHER" id="PTHR43386">
    <property type="entry name" value="OLIGOPEPTIDE TRANSPORT SYSTEM PERMEASE PROTEIN APPC"/>
    <property type="match status" value="1"/>
</dbReference>
<keyword evidence="3" id="KW-1003">Cell membrane</keyword>
<dbReference type="STRING" id="999627.SAMN05216236_11213"/>
<accession>A0A1I7BTF1</accession>
<dbReference type="GO" id="GO:0015833">
    <property type="term" value="P:peptide transport"/>
    <property type="evidence" value="ECO:0007669"/>
    <property type="project" value="UniProtKB-KW"/>
</dbReference>
<evidence type="ECO:0000256" key="8">
    <source>
        <dbReference type="ARBA" id="ARBA00023136"/>
    </source>
</evidence>
<dbReference type="InterPro" id="IPR050366">
    <property type="entry name" value="BP-dependent_transpt_permease"/>
</dbReference>
<dbReference type="GO" id="GO:0005886">
    <property type="term" value="C:plasma membrane"/>
    <property type="evidence" value="ECO:0007669"/>
    <property type="project" value="UniProtKB-SubCell"/>
</dbReference>
<dbReference type="InterPro" id="IPR035906">
    <property type="entry name" value="MetI-like_sf"/>
</dbReference>
<reference evidence="11 12" key="1">
    <citation type="submission" date="2016-10" db="EMBL/GenBank/DDBJ databases">
        <authorList>
            <person name="de Groot N.N."/>
        </authorList>
    </citation>
    <scope>NUCLEOTIDE SEQUENCE [LARGE SCALE GENOMIC DNA]</scope>
    <source>
        <strain evidence="11 12">CGMCC 1.10959</strain>
    </source>
</reference>
<dbReference type="GO" id="GO:0055085">
    <property type="term" value="P:transmembrane transport"/>
    <property type="evidence" value="ECO:0007669"/>
    <property type="project" value="InterPro"/>
</dbReference>